<dbReference type="AlphaFoldDB" id="A0A4S8NTY6"/>
<comment type="subcellular location">
    <subcellularLocation>
        <location evidence="1">Periplasm</location>
    </subcellularLocation>
</comment>
<dbReference type="Pfam" id="PF01547">
    <property type="entry name" value="SBP_bac_1"/>
    <property type="match status" value="1"/>
</dbReference>
<dbReference type="GO" id="GO:0042597">
    <property type="term" value="C:periplasmic space"/>
    <property type="evidence" value="ECO:0007669"/>
    <property type="project" value="UniProtKB-SubCell"/>
</dbReference>
<dbReference type="PANTHER" id="PTHR43649:SF11">
    <property type="entry name" value="ABC TRANSPORTER SUBSTRATE-BINDING PROTEIN YESO-RELATED"/>
    <property type="match status" value="1"/>
</dbReference>
<dbReference type="Gene3D" id="3.40.190.10">
    <property type="entry name" value="Periplasmic binding protein-like II"/>
    <property type="match status" value="2"/>
</dbReference>
<accession>A0A4S8NTY6</accession>
<evidence type="ECO:0000313" key="6">
    <source>
        <dbReference type="Proteomes" id="UP000308828"/>
    </source>
</evidence>
<dbReference type="EMBL" id="STGV01000006">
    <property type="protein sequence ID" value="THV21007.1"/>
    <property type="molecule type" value="Genomic_DNA"/>
</dbReference>
<feature type="signal peptide" evidence="4">
    <location>
        <begin position="1"/>
        <end position="26"/>
    </location>
</feature>
<sequence>MKQKKILTALAGVAYGALTLAAPAQSAELRMSWWGGESRHVATQKAIEACGAKHGHTVKGEFTGFDGYLEKLTTQMAGKTEADIMQVNWPWLPLFSRNGEGFADLRKLSAIDLSNWAESDLEAGSMNGVLQGISVSTTGRVFFFNKTTFDKAGVAIPTTWDELFAATKTIKEKLGEDHYTFNAVKETAQLVVTLAVVQKTGKDLVDPATNRVAWTPEELAAGISFLGQLVEAKVIRSQKEEAADGNVNLFEKPAWSEGKIAGSYEWDSTYSKYADPLKEGQVLVPSAMLKSSDAVTDGVYRKPSMVFSISRNSPNQEAAAQILNCLLNEPEGIDALGTSRGLPASKAAAARLGESGEPEVRAANAIVMAASGPVVSPFNEHPEIRSAFIDTLEEYAYGQISAEDGAEQIIDTVNDVLAKFD</sequence>
<evidence type="ECO:0000256" key="4">
    <source>
        <dbReference type="SAM" id="SignalP"/>
    </source>
</evidence>
<evidence type="ECO:0000313" key="5">
    <source>
        <dbReference type="EMBL" id="THV21007.1"/>
    </source>
</evidence>
<dbReference type="OrthoDB" id="7317090at2"/>
<evidence type="ECO:0000256" key="2">
    <source>
        <dbReference type="ARBA" id="ARBA00008520"/>
    </source>
</evidence>
<keyword evidence="4" id="KW-0732">Signal</keyword>
<name>A0A4S8NTY6_9HYPH</name>
<dbReference type="RefSeq" id="WP_136599865.1">
    <property type="nucleotide sequence ID" value="NZ_STGV01000006.1"/>
</dbReference>
<dbReference type="SUPFAM" id="SSF53850">
    <property type="entry name" value="Periplasmic binding protein-like II"/>
    <property type="match status" value="1"/>
</dbReference>
<evidence type="ECO:0000256" key="3">
    <source>
        <dbReference type="ARBA" id="ARBA00022764"/>
    </source>
</evidence>
<feature type="chain" id="PRO_5020195819" evidence="4">
    <location>
        <begin position="27"/>
        <end position="421"/>
    </location>
</feature>
<keyword evidence="6" id="KW-1185">Reference proteome</keyword>
<reference evidence="5 6" key="1">
    <citation type="submission" date="2019-04" db="EMBL/GenBank/DDBJ databases">
        <title>Genome sequence of strain shin9-1.</title>
        <authorList>
            <person name="Gao J."/>
            <person name="Sun J."/>
        </authorList>
    </citation>
    <scope>NUCLEOTIDE SEQUENCE [LARGE SCALE GENOMIC DNA]</scope>
    <source>
        <strain evidence="6">shin9-1</strain>
    </source>
</reference>
<dbReference type="InterPro" id="IPR050490">
    <property type="entry name" value="Bact_solute-bd_prot1"/>
</dbReference>
<gene>
    <name evidence="5" type="ORF">FAA97_17585</name>
</gene>
<dbReference type="InterPro" id="IPR006059">
    <property type="entry name" value="SBP"/>
</dbReference>
<protein>
    <submittedName>
        <fullName evidence="5">Carbohydrate ABC transporter substrate-binding protein</fullName>
    </submittedName>
</protein>
<dbReference type="Proteomes" id="UP000308828">
    <property type="component" value="Unassembled WGS sequence"/>
</dbReference>
<organism evidence="5 6">
    <name type="scientific">Peteryoungia ipomoeae</name>
    <dbReference type="NCBI Taxonomy" id="1210932"/>
    <lineage>
        <taxon>Bacteria</taxon>
        <taxon>Pseudomonadati</taxon>
        <taxon>Pseudomonadota</taxon>
        <taxon>Alphaproteobacteria</taxon>
        <taxon>Hyphomicrobiales</taxon>
        <taxon>Rhizobiaceae</taxon>
        <taxon>Peteryoungia</taxon>
    </lineage>
</organism>
<evidence type="ECO:0000256" key="1">
    <source>
        <dbReference type="ARBA" id="ARBA00004418"/>
    </source>
</evidence>
<proteinExistence type="inferred from homology"/>
<comment type="caution">
    <text evidence="5">The sequence shown here is derived from an EMBL/GenBank/DDBJ whole genome shotgun (WGS) entry which is preliminary data.</text>
</comment>
<comment type="similarity">
    <text evidence="2">Belongs to the bacterial solute-binding protein 1 family.</text>
</comment>
<dbReference type="PANTHER" id="PTHR43649">
    <property type="entry name" value="ARABINOSE-BINDING PROTEIN-RELATED"/>
    <property type="match status" value="1"/>
</dbReference>
<keyword evidence="3" id="KW-0574">Periplasm</keyword>